<dbReference type="GO" id="GO:0005829">
    <property type="term" value="C:cytosol"/>
    <property type="evidence" value="ECO:0007669"/>
    <property type="project" value="TreeGrafter"/>
</dbReference>
<dbReference type="EMBL" id="JH597831">
    <property type="status" value="NOT_ANNOTATED_CDS"/>
    <property type="molecule type" value="Genomic_DNA"/>
</dbReference>
<dbReference type="HOGENOM" id="CLU_041505_0_0_1"/>
<dbReference type="EnsemblProtists" id="HpaT809666">
    <property type="protein sequence ID" value="HpaP809666"/>
    <property type="gene ID" value="HpaG809666"/>
</dbReference>
<evidence type="ECO:0000256" key="5">
    <source>
        <dbReference type="ARBA" id="ARBA00023797"/>
    </source>
</evidence>
<evidence type="ECO:0000256" key="4">
    <source>
        <dbReference type="ARBA" id="ARBA00023002"/>
    </source>
</evidence>
<dbReference type="PANTHER" id="PTHR19384:SF17">
    <property type="entry name" value="NADPH--CYTOCHROME P450 REDUCTASE"/>
    <property type="match status" value="1"/>
</dbReference>
<dbReference type="Gene3D" id="1.20.990.10">
    <property type="entry name" value="NADPH-cytochrome p450 Reductase, Chain A, domain 3"/>
    <property type="match status" value="1"/>
</dbReference>
<evidence type="ECO:0000256" key="1">
    <source>
        <dbReference type="ARBA" id="ARBA00001974"/>
    </source>
</evidence>
<sequence length="457" mass="51201">MEYELSLQCQERREVPVAPSSVHSLSFYTSQDSDEDVRQRLLKESSRSLLEVGANDVISGPHQTADGARRSVRHIDLCMRGEQQGQVGEQASNIGVYVPNDRSVVDRMLAHLHVEDPELVYVAELPVDLANASQQQNSLQHQGLQQCPFANIGTVRDALTWTFDLVSTPSSRFLRSLAAYAFNDDDIAALMTLQVAEAIYAERPHEHVTIADILDRFPSVRLSFAEFFQIVPPNSPRFYTVSSSRRLVADVVSITLGLCETDRLPLPRCSSYLAKLKQGETVRALFHRSSFVFPFHDYRPIMLISAGTGIAPFRAFLQDLEHEAATSPHGHRSAYLFYGCRNASVDFLYAEELQRARDSGVLEELHVAFSADSDHPKQYVQDALIDQSKLVVRHLLEDEGYIYVCGSQAMSRAVKKAIVAAIFRHPEYSDIAIATQVDAERVVAQKLAEHVIVTELW</sequence>
<comment type="cofactor">
    <cofactor evidence="1">
        <name>FAD</name>
        <dbReference type="ChEBI" id="CHEBI:57692"/>
    </cofactor>
</comment>
<dbReference type="Pfam" id="PF00667">
    <property type="entry name" value="FAD_binding_1"/>
    <property type="match status" value="1"/>
</dbReference>
<evidence type="ECO:0000256" key="2">
    <source>
        <dbReference type="ARBA" id="ARBA00022630"/>
    </source>
</evidence>
<dbReference type="GO" id="GO:0010181">
    <property type="term" value="F:FMN binding"/>
    <property type="evidence" value="ECO:0007669"/>
    <property type="project" value="TreeGrafter"/>
</dbReference>
<name>M4BT81_HYAAE</name>
<keyword evidence="2" id="KW-0285">Flavoprotein</keyword>
<dbReference type="eggNOG" id="KOG1158">
    <property type="taxonomic scope" value="Eukaryota"/>
</dbReference>
<dbReference type="InterPro" id="IPR001433">
    <property type="entry name" value="OxRdtase_FAD/NAD-bd"/>
</dbReference>
<dbReference type="VEuPathDB" id="FungiDB:HpaG809666"/>
<evidence type="ECO:0000259" key="7">
    <source>
        <dbReference type="Pfam" id="PF00667"/>
    </source>
</evidence>
<dbReference type="SUPFAM" id="SSF52343">
    <property type="entry name" value="Ferredoxin reductase-like, C-terminal NADP-linked domain"/>
    <property type="match status" value="1"/>
</dbReference>
<protein>
    <recommendedName>
        <fullName evidence="5">NADPH--hemoprotein reductase</fullName>
        <ecNumber evidence="5">1.6.2.4</ecNumber>
    </recommendedName>
</protein>
<dbReference type="InterPro" id="IPR001709">
    <property type="entry name" value="Flavoprot_Pyr_Nucl_cyt_Rdtase"/>
</dbReference>
<dbReference type="PRINTS" id="PR00371">
    <property type="entry name" value="FPNCR"/>
</dbReference>
<dbReference type="Proteomes" id="UP000011713">
    <property type="component" value="Unassembled WGS sequence"/>
</dbReference>
<dbReference type="InterPro" id="IPR023173">
    <property type="entry name" value="NADPH_Cyt_P450_Rdtase_alpha"/>
</dbReference>
<dbReference type="GO" id="GO:0003958">
    <property type="term" value="F:NADPH-hemoprotein reductase activity"/>
    <property type="evidence" value="ECO:0007669"/>
    <property type="project" value="UniProtKB-EC"/>
</dbReference>
<keyword evidence="3" id="KW-0274">FAD</keyword>
<evidence type="ECO:0000313" key="9">
    <source>
        <dbReference type="Proteomes" id="UP000011713"/>
    </source>
</evidence>
<dbReference type="InterPro" id="IPR039261">
    <property type="entry name" value="FNR_nucleotide-bd"/>
</dbReference>
<reference evidence="9" key="1">
    <citation type="journal article" date="2010" name="Science">
        <title>Signatures of adaptation to obligate biotrophy in the Hyaloperonospora arabidopsidis genome.</title>
        <authorList>
            <person name="Baxter L."/>
            <person name="Tripathy S."/>
            <person name="Ishaque N."/>
            <person name="Boot N."/>
            <person name="Cabral A."/>
            <person name="Kemen E."/>
            <person name="Thines M."/>
            <person name="Ah-Fong A."/>
            <person name="Anderson R."/>
            <person name="Badejoko W."/>
            <person name="Bittner-Eddy P."/>
            <person name="Boore J.L."/>
            <person name="Chibucos M.C."/>
            <person name="Coates M."/>
            <person name="Dehal P."/>
            <person name="Delehaunty K."/>
            <person name="Dong S."/>
            <person name="Downton P."/>
            <person name="Dumas B."/>
            <person name="Fabro G."/>
            <person name="Fronick C."/>
            <person name="Fuerstenberg S.I."/>
            <person name="Fulton L."/>
            <person name="Gaulin E."/>
            <person name="Govers F."/>
            <person name="Hughes L."/>
            <person name="Humphray S."/>
            <person name="Jiang R.H."/>
            <person name="Judelson H."/>
            <person name="Kamoun S."/>
            <person name="Kyung K."/>
            <person name="Meijer H."/>
            <person name="Minx P."/>
            <person name="Morris P."/>
            <person name="Nelson J."/>
            <person name="Phuntumart V."/>
            <person name="Qutob D."/>
            <person name="Rehmany A."/>
            <person name="Rougon-Cardoso A."/>
            <person name="Ryden P."/>
            <person name="Torto-Alalibo T."/>
            <person name="Studholme D."/>
            <person name="Wang Y."/>
            <person name="Win J."/>
            <person name="Wood J."/>
            <person name="Clifton S.W."/>
            <person name="Rogers J."/>
            <person name="Van den Ackerveken G."/>
            <person name="Jones J.D."/>
            <person name="McDowell J.M."/>
            <person name="Beynon J."/>
            <person name="Tyler B.M."/>
        </authorList>
    </citation>
    <scope>NUCLEOTIDE SEQUENCE [LARGE SCALE GENOMIC DNA]</scope>
    <source>
        <strain evidence="9">Emoy2</strain>
    </source>
</reference>
<dbReference type="GO" id="GO:0050660">
    <property type="term" value="F:flavin adenine dinucleotide binding"/>
    <property type="evidence" value="ECO:0007669"/>
    <property type="project" value="TreeGrafter"/>
</dbReference>
<evidence type="ECO:0000259" key="6">
    <source>
        <dbReference type="Pfam" id="PF00175"/>
    </source>
</evidence>
<dbReference type="AlphaFoldDB" id="M4BT81"/>
<keyword evidence="4" id="KW-0560">Oxidoreductase</keyword>
<feature type="domain" description="Sulfite reductase [NADPH] flavoprotein alpha-component-like FAD-binding" evidence="7">
    <location>
        <begin position="68"/>
        <end position="256"/>
    </location>
</feature>
<dbReference type="InterPro" id="IPR017938">
    <property type="entry name" value="Riboflavin_synthase-like_b-brl"/>
</dbReference>
<dbReference type="SUPFAM" id="SSF63380">
    <property type="entry name" value="Riboflavin synthase domain-like"/>
    <property type="match status" value="1"/>
</dbReference>
<feature type="domain" description="Oxidoreductase FAD/NAD(P)-binding" evidence="6">
    <location>
        <begin position="303"/>
        <end position="416"/>
    </location>
</feature>
<dbReference type="Gene3D" id="3.40.50.80">
    <property type="entry name" value="Nucleotide-binding domain of ferredoxin-NADP reductase (FNR) module"/>
    <property type="match status" value="1"/>
</dbReference>
<organism evidence="8 9">
    <name type="scientific">Hyaloperonospora arabidopsidis (strain Emoy2)</name>
    <name type="common">Downy mildew agent</name>
    <name type="synonym">Peronospora arabidopsidis</name>
    <dbReference type="NCBI Taxonomy" id="559515"/>
    <lineage>
        <taxon>Eukaryota</taxon>
        <taxon>Sar</taxon>
        <taxon>Stramenopiles</taxon>
        <taxon>Oomycota</taxon>
        <taxon>Peronosporomycetes</taxon>
        <taxon>Peronosporales</taxon>
        <taxon>Peronosporaceae</taxon>
        <taxon>Hyaloperonospora</taxon>
    </lineage>
</organism>
<dbReference type="STRING" id="559515.M4BT81"/>
<dbReference type="InParanoid" id="M4BT81"/>
<dbReference type="InterPro" id="IPR003097">
    <property type="entry name" value="CysJ-like_FAD-binding"/>
</dbReference>
<dbReference type="Gene3D" id="2.40.30.10">
    <property type="entry name" value="Translation factors"/>
    <property type="match status" value="1"/>
</dbReference>
<accession>M4BT81</accession>
<evidence type="ECO:0000256" key="3">
    <source>
        <dbReference type="ARBA" id="ARBA00022827"/>
    </source>
</evidence>
<dbReference type="EC" id="1.6.2.4" evidence="5"/>
<dbReference type="Pfam" id="PF00175">
    <property type="entry name" value="NAD_binding_1"/>
    <property type="match status" value="1"/>
</dbReference>
<proteinExistence type="predicted"/>
<reference evidence="8" key="2">
    <citation type="submission" date="2015-06" db="UniProtKB">
        <authorList>
            <consortium name="EnsemblProtists"/>
        </authorList>
    </citation>
    <scope>IDENTIFICATION</scope>
    <source>
        <strain evidence="8">Emoy2</strain>
    </source>
</reference>
<dbReference type="OMA" id="IYLCGSG"/>
<keyword evidence="9" id="KW-1185">Reference proteome</keyword>
<dbReference type="PANTHER" id="PTHR19384">
    <property type="entry name" value="NITRIC OXIDE SYNTHASE-RELATED"/>
    <property type="match status" value="1"/>
</dbReference>
<evidence type="ECO:0000313" key="8">
    <source>
        <dbReference type="EnsemblProtists" id="HpaP809666"/>
    </source>
</evidence>